<reference evidence="1 2" key="1">
    <citation type="submission" date="2015-04" db="EMBL/GenBank/DDBJ databases">
        <title>The complete genome sequence of the rumen methanogen Methanobrevibacter millerae SM9.</title>
        <authorList>
            <person name="Leahy S.C."/>
            <person name="Kelly W.J."/>
            <person name="Pacheco D.M."/>
            <person name="Li D."/>
            <person name="Altermann E."/>
            <person name="Attwood G.T."/>
        </authorList>
    </citation>
    <scope>NUCLEOTIDE SEQUENCE [LARGE SCALE GENOMIC DNA]</scope>
    <source>
        <strain evidence="1 2">SM9</strain>
    </source>
</reference>
<keyword evidence="2" id="KW-1185">Reference proteome</keyword>
<dbReference type="Pfam" id="PF02596">
    <property type="entry name" value="DUF169"/>
    <property type="match status" value="1"/>
</dbReference>
<dbReference type="RefSeq" id="WP_058739141.1">
    <property type="nucleotide sequence ID" value="NZ_CP011266.1"/>
</dbReference>
<dbReference type="InterPro" id="IPR003748">
    <property type="entry name" value="DUF169"/>
</dbReference>
<dbReference type="OrthoDB" id="75808at2157"/>
<gene>
    <name evidence="1" type="ORF">sm9_1066</name>
</gene>
<dbReference type="AlphaFoldDB" id="A0A0U3DLL2"/>
<accession>A0A0U3DLL2</accession>
<organism evidence="1 2">
    <name type="scientific">Methanobrevibacter millerae</name>
    <dbReference type="NCBI Taxonomy" id="230361"/>
    <lineage>
        <taxon>Archaea</taxon>
        <taxon>Methanobacteriati</taxon>
        <taxon>Methanobacteriota</taxon>
        <taxon>Methanomada group</taxon>
        <taxon>Methanobacteria</taxon>
        <taxon>Methanobacteriales</taxon>
        <taxon>Methanobacteriaceae</taxon>
        <taxon>Methanobrevibacter</taxon>
    </lineage>
</organism>
<sequence>MESYISNELNLRFPPIVLLKSDERPEDAKGPKPGKGGCVMSFVAQTIAKRVTTCFGRENISCGGIATGFGWGDGFSTSEDMDFQATFLSCGLESAPNKKSYEARLEKMSHVSEMFLEGERIYSDFETAITNIKNRPIYDEGQYVIFKSIENLKDGEDPKSVIFTLNPLELTVLIQLNTSFRTDNACLLTPQASACQSIGNFVFKQDESDDPVPILGPIDLAGRSKTRHFIPDEYLTLSMPWKLFLKLEEISKKSVLQTESWKNFLK</sequence>
<dbReference type="KEGG" id="mmil:sm9_1066"/>
<name>A0A0U3DLL2_9EURY</name>
<dbReference type="Proteomes" id="UP000067738">
    <property type="component" value="Chromosome"/>
</dbReference>
<evidence type="ECO:0000313" key="1">
    <source>
        <dbReference type="EMBL" id="ALT68854.1"/>
    </source>
</evidence>
<dbReference type="EMBL" id="CP011266">
    <property type="protein sequence ID" value="ALT68854.1"/>
    <property type="molecule type" value="Genomic_DNA"/>
</dbReference>
<protein>
    <submittedName>
        <fullName evidence="1">Uncharacterized protein</fullName>
    </submittedName>
</protein>
<proteinExistence type="predicted"/>
<dbReference type="GeneID" id="26736034"/>
<dbReference type="PATRIC" id="fig|230361.4.peg.1099"/>
<evidence type="ECO:0000313" key="2">
    <source>
        <dbReference type="Proteomes" id="UP000067738"/>
    </source>
</evidence>